<proteinExistence type="predicted"/>
<evidence type="ECO:0000313" key="1">
    <source>
        <dbReference type="EMBL" id="MFC5287117.1"/>
    </source>
</evidence>
<dbReference type="Proteomes" id="UP001596157">
    <property type="component" value="Unassembled WGS sequence"/>
</dbReference>
<comment type="caution">
    <text evidence="1">The sequence shown here is derived from an EMBL/GenBank/DDBJ whole genome shotgun (WGS) entry which is preliminary data.</text>
</comment>
<dbReference type="EMBL" id="JBHSKF010000003">
    <property type="protein sequence ID" value="MFC5287117.1"/>
    <property type="molecule type" value="Genomic_DNA"/>
</dbReference>
<accession>A0ABW0EI75</accession>
<name>A0ABW0EI75_9PSEU</name>
<protein>
    <submittedName>
        <fullName evidence="1">Uncharacterized protein</fullName>
    </submittedName>
</protein>
<keyword evidence="2" id="KW-1185">Reference proteome</keyword>
<evidence type="ECO:0000313" key="2">
    <source>
        <dbReference type="Proteomes" id="UP001596157"/>
    </source>
</evidence>
<dbReference type="RefSeq" id="WP_378245736.1">
    <property type="nucleotide sequence ID" value="NZ_JBHSKF010000003.1"/>
</dbReference>
<organism evidence="1 2">
    <name type="scientific">Actinokineospora guangxiensis</name>
    <dbReference type="NCBI Taxonomy" id="1490288"/>
    <lineage>
        <taxon>Bacteria</taxon>
        <taxon>Bacillati</taxon>
        <taxon>Actinomycetota</taxon>
        <taxon>Actinomycetes</taxon>
        <taxon>Pseudonocardiales</taxon>
        <taxon>Pseudonocardiaceae</taxon>
        <taxon>Actinokineospora</taxon>
    </lineage>
</organism>
<gene>
    <name evidence="1" type="ORF">ACFPM7_08655</name>
</gene>
<sequence>MPRITDETHGTVVVTTTDTRVLAAVAGSAAEISRRGDEVSPDVPIGTRDPERLTLVVDGARARIAPGAGRLSRRSFRVEAWVDEVRYTLRPEDDGSALSVDGAERAFFPGVDIPAVWLPGSTPRDAAVGYALAAAFGVRARSVYDAVFSVARDPVVGSQRNLP</sequence>
<reference evidence="2" key="1">
    <citation type="journal article" date="2019" name="Int. J. Syst. Evol. Microbiol.">
        <title>The Global Catalogue of Microorganisms (GCM) 10K type strain sequencing project: providing services to taxonomists for standard genome sequencing and annotation.</title>
        <authorList>
            <consortium name="The Broad Institute Genomics Platform"/>
            <consortium name="The Broad Institute Genome Sequencing Center for Infectious Disease"/>
            <person name="Wu L."/>
            <person name="Ma J."/>
        </authorList>
    </citation>
    <scope>NUCLEOTIDE SEQUENCE [LARGE SCALE GENOMIC DNA]</scope>
    <source>
        <strain evidence="2">CCUG 59778</strain>
    </source>
</reference>